<dbReference type="CDD" id="cd22778">
    <property type="entry name" value="DPBB_CEPL-like"/>
    <property type="match status" value="1"/>
</dbReference>
<protein>
    <submittedName>
        <fullName evidence="5">Epl1 protein</fullName>
    </submittedName>
</protein>
<dbReference type="Pfam" id="PF07249">
    <property type="entry name" value="Cerato-platanin"/>
    <property type="match status" value="1"/>
</dbReference>
<evidence type="ECO:0000256" key="1">
    <source>
        <dbReference type="ARBA" id="ARBA00004613"/>
    </source>
</evidence>
<evidence type="ECO:0000313" key="6">
    <source>
        <dbReference type="Proteomes" id="UP000016923"/>
    </source>
</evidence>
<dbReference type="eggNOG" id="ENOG502SQTH">
    <property type="taxonomic scope" value="Eukaryota"/>
</dbReference>
<dbReference type="InterPro" id="IPR010829">
    <property type="entry name" value="Cerato-platanin"/>
</dbReference>
<dbReference type="Gene3D" id="2.40.40.10">
    <property type="entry name" value="RlpA-like domain"/>
    <property type="match status" value="1"/>
</dbReference>
<keyword evidence="4" id="KW-0732">Signal</keyword>
<dbReference type="Proteomes" id="UP000016923">
    <property type="component" value="Unassembled WGS sequence"/>
</dbReference>
<gene>
    <name evidence="5" type="ORF">F503_04219</name>
</gene>
<organism evidence="5 6">
    <name type="scientific">Ophiostoma piceae (strain UAMH 11346)</name>
    <name type="common">Sap stain fungus</name>
    <dbReference type="NCBI Taxonomy" id="1262450"/>
    <lineage>
        <taxon>Eukaryota</taxon>
        <taxon>Fungi</taxon>
        <taxon>Dikarya</taxon>
        <taxon>Ascomycota</taxon>
        <taxon>Pezizomycotina</taxon>
        <taxon>Sordariomycetes</taxon>
        <taxon>Sordariomycetidae</taxon>
        <taxon>Ophiostomatales</taxon>
        <taxon>Ophiostomataceae</taxon>
        <taxon>Ophiostoma</taxon>
    </lineage>
</organism>
<comment type="similarity">
    <text evidence="2">Belongs to the cerato-platanin family.</text>
</comment>
<feature type="signal peptide" evidence="4">
    <location>
        <begin position="1"/>
        <end position="16"/>
    </location>
</feature>
<feature type="chain" id="PRO_5004506870" evidence="4">
    <location>
        <begin position="17"/>
        <end position="136"/>
    </location>
</feature>
<dbReference type="VEuPathDB" id="FungiDB:F503_04219"/>
<evidence type="ECO:0000313" key="5">
    <source>
        <dbReference type="EMBL" id="EPE08632.1"/>
    </source>
</evidence>
<evidence type="ECO:0000256" key="2">
    <source>
        <dbReference type="ARBA" id="ARBA00010421"/>
    </source>
</evidence>
<accession>S3C756</accession>
<keyword evidence="6" id="KW-1185">Reference proteome</keyword>
<keyword evidence="3" id="KW-0964">Secreted</keyword>
<name>S3C756_OPHP1</name>
<evidence type="ECO:0000256" key="4">
    <source>
        <dbReference type="SAM" id="SignalP"/>
    </source>
</evidence>
<dbReference type="InterPro" id="IPR036908">
    <property type="entry name" value="RlpA-like_sf"/>
</dbReference>
<reference evidence="5 6" key="1">
    <citation type="journal article" date="2013" name="BMC Genomics">
        <title>The genome and transcriptome of the pine saprophyte Ophiostoma piceae, and a comparison with the bark beetle-associated pine pathogen Grosmannia clavigera.</title>
        <authorList>
            <person name="Haridas S."/>
            <person name="Wang Y."/>
            <person name="Lim L."/>
            <person name="Massoumi Alamouti S."/>
            <person name="Jackman S."/>
            <person name="Docking R."/>
            <person name="Robertson G."/>
            <person name="Birol I."/>
            <person name="Bohlmann J."/>
            <person name="Breuil C."/>
        </authorList>
    </citation>
    <scope>NUCLEOTIDE SEQUENCE [LARGE SCALE GENOMIC DNA]</scope>
    <source>
        <strain evidence="5 6">UAMH 11346</strain>
    </source>
</reference>
<dbReference type="OMA" id="QCGTCYG"/>
<dbReference type="AlphaFoldDB" id="S3C756"/>
<evidence type="ECO:0000256" key="3">
    <source>
        <dbReference type="ARBA" id="ARBA00022525"/>
    </source>
</evidence>
<sequence length="136" mass="14327">MLYKALVLSMAAAATAISLSYDQGYDDASRSLTVVSCSDGANGLISRYGWQTQGEIPRFPYIGGSETIPGWNSPNCGLCWQLTYNGKSIYVLAIDHAASGLNIGLTAMNELTNNQAVNLGRVDVTAVQTAASNCGL</sequence>
<proteinExistence type="inferred from homology"/>
<dbReference type="GO" id="GO:0005576">
    <property type="term" value="C:extracellular region"/>
    <property type="evidence" value="ECO:0007669"/>
    <property type="project" value="UniProtKB-SubCell"/>
</dbReference>
<dbReference type="EMBL" id="KE148148">
    <property type="protein sequence ID" value="EPE08632.1"/>
    <property type="molecule type" value="Genomic_DNA"/>
</dbReference>
<dbReference type="OrthoDB" id="4898945at2759"/>
<dbReference type="SUPFAM" id="SSF50685">
    <property type="entry name" value="Barwin-like endoglucanases"/>
    <property type="match status" value="1"/>
</dbReference>
<comment type="subcellular location">
    <subcellularLocation>
        <location evidence="1">Secreted</location>
    </subcellularLocation>
</comment>
<dbReference type="HOGENOM" id="CLU_111635_0_0_1"/>